<reference evidence="1" key="1">
    <citation type="journal article" date="2021" name="Microb. Physiol.">
        <title>Proteogenomic Insights into the Physiology of Marine, Sulfate-Reducing, Filamentous Desulfonema limicola and Desulfonema magnum.</title>
        <authorList>
            <person name="Schnaars V."/>
            <person name="Wohlbrand L."/>
            <person name="Scheve S."/>
            <person name="Hinrichs C."/>
            <person name="Reinhardt R."/>
            <person name="Rabus R."/>
        </authorList>
    </citation>
    <scope>NUCLEOTIDE SEQUENCE</scope>
    <source>
        <strain evidence="1">4be13</strain>
    </source>
</reference>
<dbReference type="KEGG" id="dmm:dnm_001500"/>
<sequence>MLEPITRNIFALANSLKELVIAPEPNAAARPATVGACHVRAQ</sequence>
<evidence type="ECO:0000313" key="2">
    <source>
        <dbReference type="Proteomes" id="UP000663722"/>
    </source>
</evidence>
<dbReference type="AlphaFoldDB" id="A0A975BEQ4"/>
<keyword evidence="2" id="KW-1185">Reference proteome</keyword>
<protein>
    <submittedName>
        <fullName evidence="1">Uncharacterized protein</fullName>
    </submittedName>
</protein>
<evidence type="ECO:0000313" key="1">
    <source>
        <dbReference type="EMBL" id="QTA84157.1"/>
    </source>
</evidence>
<dbReference type="EMBL" id="CP061800">
    <property type="protein sequence ID" value="QTA84157.1"/>
    <property type="molecule type" value="Genomic_DNA"/>
</dbReference>
<accession>A0A975BEQ4</accession>
<gene>
    <name evidence="1" type="ORF">dnm_001500</name>
</gene>
<dbReference type="Proteomes" id="UP000663722">
    <property type="component" value="Chromosome"/>
</dbReference>
<name>A0A975BEQ4_9BACT</name>
<proteinExistence type="predicted"/>
<organism evidence="1 2">
    <name type="scientific">Desulfonema magnum</name>
    <dbReference type="NCBI Taxonomy" id="45655"/>
    <lineage>
        <taxon>Bacteria</taxon>
        <taxon>Pseudomonadati</taxon>
        <taxon>Thermodesulfobacteriota</taxon>
        <taxon>Desulfobacteria</taxon>
        <taxon>Desulfobacterales</taxon>
        <taxon>Desulfococcaceae</taxon>
        <taxon>Desulfonema</taxon>
    </lineage>
</organism>